<dbReference type="InterPro" id="IPR008397">
    <property type="entry name" value="Alginate_lyase_dom"/>
</dbReference>
<proteinExistence type="predicted"/>
<keyword evidence="2" id="KW-0456">Lyase</keyword>
<protein>
    <recommendedName>
        <fullName evidence="5">Alginate lyase domain-containing protein</fullName>
    </recommendedName>
</protein>
<keyword evidence="3" id="KW-0812">Transmembrane</keyword>
<keyword evidence="3" id="KW-1133">Transmembrane helix</keyword>
<feature type="chain" id="PRO_5043923037" description="Alginate lyase domain-containing protein" evidence="4">
    <location>
        <begin position="29"/>
        <end position="479"/>
    </location>
</feature>
<keyword evidence="1 4" id="KW-0732">Signal</keyword>
<dbReference type="Pfam" id="PF05426">
    <property type="entry name" value="Alginate_lyase"/>
    <property type="match status" value="1"/>
</dbReference>
<feature type="signal peptide" evidence="4">
    <location>
        <begin position="1"/>
        <end position="28"/>
    </location>
</feature>
<sequence length="479" mass="52060">MASRSLQNTFLSFIFLSTFVSYFRTAFAVTDYANAFIDPELIVSKNLNASTTLAQRTMQQWASSLTEGGPWSVTFKSVTPPSGSKHDYLSYAPYYWADCSQAGNTTALTDEEARKQCNWIQRDGQINPASRDVTDIDNFETLGDAVLYNTITWALQGDSSASANSVKYIRTWFLDSDTAMAPNLNFAQMQGGPDGQTGSHTGVLDLKCMTKVVNSILILRSGKSADWTSDLDGQMVGWAKEYISWLQSSPLAQKEAASTNNHGTFFYNQLAALQILVGDKDGARGSLQAYFNGIYQNQIQANGEQPEEAQRTRPYHYRAYNLAAMITNARLGEYIGFDGWSIKTSQGATIQTAVDYTMTVDPGEDTAEELYPNVAAVAAHYGDPDGKYGSFLMKKLGTDLAKQPYFAFNTFSVSGLPTSYGTTSSVKTSATKASAASSSTSTAKISAGPAPWESAALSITVSWMFLGIASSICLLMGMF</sequence>
<dbReference type="GO" id="GO:0042597">
    <property type="term" value="C:periplasmic space"/>
    <property type="evidence" value="ECO:0007669"/>
    <property type="project" value="InterPro"/>
</dbReference>
<organism evidence="6 7">
    <name type="scientific">Cerrena zonata</name>
    <dbReference type="NCBI Taxonomy" id="2478898"/>
    <lineage>
        <taxon>Eukaryota</taxon>
        <taxon>Fungi</taxon>
        <taxon>Dikarya</taxon>
        <taxon>Basidiomycota</taxon>
        <taxon>Agaricomycotina</taxon>
        <taxon>Agaricomycetes</taxon>
        <taxon>Polyporales</taxon>
        <taxon>Cerrenaceae</taxon>
        <taxon>Cerrena</taxon>
    </lineage>
</organism>
<name>A0AAW0FY46_9APHY</name>
<dbReference type="AlphaFoldDB" id="A0AAW0FY46"/>
<evidence type="ECO:0000256" key="2">
    <source>
        <dbReference type="ARBA" id="ARBA00023239"/>
    </source>
</evidence>
<feature type="transmembrane region" description="Helical" evidence="3">
    <location>
        <begin position="455"/>
        <end position="477"/>
    </location>
</feature>
<comment type="caution">
    <text evidence="6">The sequence shown here is derived from an EMBL/GenBank/DDBJ whole genome shotgun (WGS) entry which is preliminary data.</text>
</comment>
<dbReference type="GO" id="GO:0016829">
    <property type="term" value="F:lyase activity"/>
    <property type="evidence" value="ECO:0007669"/>
    <property type="project" value="UniProtKB-KW"/>
</dbReference>
<dbReference type="Gene3D" id="1.50.10.100">
    <property type="entry name" value="Chondroitin AC/alginate lyase"/>
    <property type="match status" value="1"/>
</dbReference>
<feature type="domain" description="Alginate lyase" evidence="5">
    <location>
        <begin position="72"/>
        <end position="359"/>
    </location>
</feature>
<dbReference type="EMBL" id="JASBNA010000029">
    <property type="protein sequence ID" value="KAK7683795.1"/>
    <property type="molecule type" value="Genomic_DNA"/>
</dbReference>
<reference evidence="6 7" key="1">
    <citation type="submission" date="2022-09" db="EMBL/GenBank/DDBJ databases">
        <authorList>
            <person name="Palmer J.M."/>
        </authorList>
    </citation>
    <scope>NUCLEOTIDE SEQUENCE [LARGE SCALE GENOMIC DNA]</scope>
    <source>
        <strain evidence="6 7">DSM 7382</strain>
    </source>
</reference>
<evidence type="ECO:0000313" key="6">
    <source>
        <dbReference type="EMBL" id="KAK7683795.1"/>
    </source>
</evidence>
<evidence type="ECO:0000256" key="3">
    <source>
        <dbReference type="SAM" id="Phobius"/>
    </source>
</evidence>
<evidence type="ECO:0000256" key="1">
    <source>
        <dbReference type="ARBA" id="ARBA00022729"/>
    </source>
</evidence>
<gene>
    <name evidence="6" type="ORF">QCA50_013171</name>
</gene>
<evidence type="ECO:0000256" key="4">
    <source>
        <dbReference type="SAM" id="SignalP"/>
    </source>
</evidence>
<evidence type="ECO:0000259" key="5">
    <source>
        <dbReference type="Pfam" id="PF05426"/>
    </source>
</evidence>
<keyword evidence="3" id="KW-0472">Membrane</keyword>
<dbReference type="SUPFAM" id="SSF48230">
    <property type="entry name" value="Chondroitin AC/alginate lyase"/>
    <property type="match status" value="1"/>
</dbReference>
<accession>A0AAW0FY46</accession>
<dbReference type="InterPro" id="IPR008929">
    <property type="entry name" value="Chondroitin_lyas"/>
</dbReference>
<dbReference type="Proteomes" id="UP001385951">
    <property type="component" value="Unassembled WGS sequence"/>
</dbReference>
<evidence type="ECO:0000313" key="7">
    <source>
        <dbReference type="Proteomes" id="UP001385951"/>
    </source>
</evidence>
<keyword evidence="7" id="KW-1185">Reference proteome</keyword>